<evidence type="ECO:0000256" key="1">
    <source>
        <dbReference type="SAM" id="Phobius"/>
    </source>
</evidence>
<evidence type="ECO:0000313" key="3">
    <source>
        <dbReference type="Proteomes" id="UP000031672"/>
    </source>
</evidence>
<feature type="transmembrane region" description="Helical" evidence="1">
    <location>
        <begin position="12"/>
        <end position="37"/>
    </location>
</feature>
<dbReference type="InterPro" id="IPR045584">
    <property type="entry name" value="Pilin-like"/>
</dbReference>
<dbReference type="OrthoDB" id="6265993at2"/>
<protein>
    <recommendedName>
        <fullName evidence="4">Type IV pilin</fullName>
    </recommendedName>
</protein>
<dbReference type="STRING" id="1461322.OJ16_05205"/>
<gene>
    <name evidence="2" type="ORF">OJ16_05205</name>
</gene>
<keyword evidence="1" id="KW-0472">Membrane</keyword>
<dbReference type="AlphaFoldDB" id="A0A0C2KEU8"/>
<comment type="caution">
    <text evidence="2">The sequence shown here is derived from an EMBL/GenBank/DDBJ whole genome shotgun (WGS) entry which is preliminary data.</text>
</comment>
<evidence type="ECO:0008006" key="4">
    <source>
        <dbReference type="Google" id="ProtNLM"/>
    </source>
</evidence>
<dbReference type="EMBL" id="JTKH01000006">
    <property type="protein sequence ID" value="KII80698.1"/>
    <property type="molecule type" value="Genomic_DNA"/>
</dbReference>
<dbReference type="RefSeq" id="WP_041013030.1">
    <property type="nucleotide sequence ID" value="NZ_JTKH01000006.1"/>
</dbReference>
<sequence>MMRRSQSKRVRGYSLIELVVVISILGILAVSASSHYLDLQKDARSSVIVTTKASMRAINEQVHLMTNLGYVEMRIDTPGQIGQARFLDLNRDGIQQKEQGEWGLIWLDLDNLDMPDALILDPKLKVQFEEQTHLYVGFDRQASTIKDGNCWALYVQPRKEQDVAEYHVEASGC</sequence>
<keyword evidence="3" id="KW-1185">Reference proteome</keyword>
<name>A0A0C2KEU8_9VIBR</name>
<accession>A0A0C2KEU8</accession>
<organism evidence="2 3">
    <name type="scientific">Vibrio renipiscarius</name>
    <dbReference type="NCBI Taxonomy" id="1461322"/>
    <lineage>
        <taxon>Bacteria</taxon>
        <taxon>Pseudomonadati</taxon>
        <taxon>Pseudomonadota</taxon>
        <taxon>Gammaproteobacteria</taxon>
        <taxon>Vibrionales</taxon>
        <taxon>Vibrionaceae</taxon>
        <taxon>Vibrio</taxon>
    </lineage>
</organism>
<reference evidence="2 3" key="1">
    <citation type="submission" date="2014-11" db="EMBL/GenBank/DDBJ databases">
        <title>Draft Genome Sequence of Vibrio piscirenalis strains CECT 8603T and CECT 8604, two marine Gammaproteobacterium isolated from cultured gilthead sea bream (Sparus aurata).</title>
        <authorList>
            <person name="Arahal D.R."/>
            <person name="Rodrigo-Torres L."/>
            <person name="Lucena T."/>
            <person name="Pujalte M.J."/>
        </authorList>
    </citation>
    <scope>NUCLEOTIDE SEQUENCE [LARGE SCALE GENOMIC DNA]</scope>
    <source>
        <strain evidence="2 3">DCR 1-4-2</strain>
    </source>
</reference>
<dbReference type="InterPro" id="IPR012902">
    <property type="entry name" value="N_methyl_site"/>
</dbReference>
<dbReference type="Gene3D" id="3.30.700.10">
    <property type="entry name" value="Glycoprotein, Type 4 Pilin"/>
    <property type="match status" value="1"/>
</dbReference>
<dbReference type="Pfam" id="PF07963">
    <property type="entry name" value="N_methyl"/>
    <property type="match status" value="1"/>
</dbReference>
<dbReference type="SUPFAM" id="SSF54523">
    <property type="entry name" value="Pili subunits"/>
    <property type="match status" value="1"/>
</dbReference>
<dbReference type="PROSITE" id="PS00409">
    <property type="entry name" value="PROKAR_NTER_METHYL"/>
    <property type="match status" value="1"/>
</dbReference>
<keyword evidence="1" id="KW-0812">Transmembrane</keyword>
<dbReference type="NCBIfam" id="TIGR02532">
    <property type="entry name" value="IV_pilin_GFxxxE"/>
    <property type="match status" value="1"/>
</dbReference>
<dbReference type="Proteomes" id="UP000031672">
    <property type="component" value="Unassembled WGS sequence"/>
</dbReference>
<keyword evidence="1" id="KW-1133">Transmembrane helix</keyword>
<evidence type="ECO:0000313" key="2">
    <source>
        <dbReference type="EMBL" id="KII80698.1"/>
    </source>
</evidence>
<proteinExistence type="predicted"/>